<feature type="transmembrane region" description="Helical" evidence="7">
    <location>
        <begin position="283"/>
        <end position="301"/>
    </location>
</feature>
<dbReference type="PANTHER" id="PTHR43045:SF1">
    <property type="entry name" value="SHIKIMATE TRANSPORTER"/>
    <property type="match status" value="1"/>
</dbReference>
<dbReference type="PROSITE" id="PS50850">
    <property type="entry name" value="MFS"/>
    <property type="match status" value="1"/>
</dbReference>
<dbReference type="Pfam" id="PF13328">
    <property type="entry name" value="HD_4"/>
    <property type="match status" value="1"/>
</dbReference>
<proteinExistence type="predicted"/>
<feature type="transmembrane region" description="Helical" evidence="7">
    <location>
        <begin position="52"/>
        <end position="72"/>
    </location>
</feature>
<comment type="subcellular location">
    <subcellularLocation>
        <location evidence="1">Cell inner membrane</location>
        <topology evidence="1">Multi-pass membrane protein</topology>
    </subcellularLocation>
</comment>
<reference evidence="10" key="1">
    <citation type="submission" date="2018-11" db="EMBL/GenBank/DDBJ databases">
        <title>Phylogenetic, genomic, and biogeographic characterization of a novel and ubiquitous marine invertebrate-associated Rickettsiales parasite, Candidatus Marinoinvertebrata rohwerii, gen. nov., sp. nov.</title>
        <authorList>
            <person name="Klinges J.G."/>
            <person name="Rosales S.M."/>
            <person name="Mcminds R."/>
            <person name="Shaver E.C."/>
            <person name="Shantz A."/>
            <person name="Peters E.C."/>
            <person name="Burkepile D.E."/>
            <person name="Silliman B.R."/>
            <person name="Vega Thurber R.L."/>
        </authorList>
    </citation>
    <scope>NUCLEOTIDE SEQUENCE [LARGE SCALE GENOMIC DNA]</scope>
    <source>
        <strain evidence="10">a_cerv_44</strain>
    </source>
</reference>
<dbReference type="GO" id="GO:0005886">
    <property type="term" value="C:plasma membrane"/>
    <property type="evidence" value="ECO:0007669"/>
    <property type="project" value="UniProtKB-SubCell"/>
</dbReference>
<evidence type="ECO:0000256" key="3">
    <source>
        <dbReference type="ARBA" id="ARBA00022475"/>
    </source>
</evidence>
<keyword evidence="5 7" id="KW-1133">Transmembrane helix</keyword>
<feature type="transmembrane region" description="Helical" evidence="7">
    <location>
        <begin position="177"/>
        <end position="196"/>
    </location>
</feature>
<dbReference type="SMART" id="SM00471">
    <property type="entry name" value="HDc"/>
    <property type="match status" value="1"/>
</dbReference>
<sequence>MSNNITKYQKNTIGLLSIGTFFEYFDFMLYVHMSTLLNDLFFPQTDPIVAKLLGVFALSVTFFFRPLGGVLIGKIGDVIGKKHTIIITTFIMGLSCFIMANLKTYVEIGILASFGVILCRILQSFSSLGEIVGAQLYVSEIFKRPHKFIYSGVIEICASIGSLVALIIALFSTYFALNWRLAFWFGVIIALVGLIARTKLRETPEFIDYKKRIRNRDKLNNQQVKSKDFSFLQKEKIDKKLALSYFVFSSVIPLSFYIAYIYMGDIMKIKLGMSFDSIVLQNLKVTVISIFITVMFIKFVKKVHPIKLTSYAVIVFMTFLPFILYLLSNNLNIYILTIIQLLILLPSMPMFGLEVSCFNYIPIHKRFSCFALLFGLSGALSFTIVSFFLVYMENYIGFYALWLVYFIILLSLNMSKNYLKKLEITRGAYYQYPNEKLPYIDTALEEGDFEYNDLGIEYEDFKNECKYSQYLLEKIKLIIQRENRDVNLKLIQKSMVFAKKWHGNAMRKSGEHPFYSHPFKVAEMVAERYLKTDVIVAAILHDVIEDSKCDLHLIEMKFNFRIAQIVDRLTNKRFKNGQYIKLTFEDTIKKLQLVEDNEALLIKKMDRMHNLETIRGLSPIKQKKMAEETNNYFIKFIAIIGDKLGISGQIYLENKMFQYCKDILLKKK</sequence>
<feature type="transmembrane region" description="Helical" evidence="7">
    <location>
        <begin position="395"/>
        <end position="412"/>
    </location>
</feature>
<name>A0A3R9XUB3_9RICK</name>
<evidence type="ECO:0000256" key="2">
    <source>
        <dbReference type="ARBA" id="ARBA00022448"/>
    </source>
</evidence>
<keyword evidence="10" id="KW-1185">Reference proteome</keyword>
<gene>
    <name evidence="9" type="ORF">EIC27_00865</name>
</gene>
<evidence type="ECO:0000256" key="5">
    <source>
        <dbReference type="ARBA" id="ARBA00022989"/>
    </source>
</evidence>
<feature type="transmembrane region" description="Helical" evidence="7">
    <location>
        <begin position="242"/>
        <end position="263"/>
    </location>
</feature>
<evidence type="ECO:0000256" key="4">
    <source>
        <dbReference type="ARBA" id="ARBA00022692"/>
    </source>
</evidence>
<feature type="domain" description="Major facilitator superfamily (MFS) profile" evidence="8">
    <location>
        <begin position="12"/>
        <end position="423"/>
    </location>
</feature>
<dbReference type="AlphaFoldDB" id="A0A3R9XUB3"/>
<keyword evidence="3" id="KW-1003">Cell membrane</keyword>
<keyword evidence="4 7" id="KW-0812">Transmembrane</keyword>
<feature type="transmembrane region" description="Helical" evidence="7">
    <location>
        <begin position="367"/>
        <end position="389"/>
    </location>
</feature>
<dbReference type="OrthoDB" id="114045at2"/>
<dbReference type="InterPro" id="IPR011701">
    <property type="entry name" value="MFS"/>
</dbReference>
<feature type="transmembrane region" description="Helical" evidence="7">
    <location>
        <begin position="308"/>
        <end position="327"/>
    </location>
</feature>
<organism evidence="9 10">
    <name type="scientific">Candidatus Aquarickettsia rohweri</name>
    <dbReference type="NCBI Taxonomy" id="2602574"/>
    <lineage>
        <taxon>Bacteria</taxon>
        <taxon>Pseudomonadati</taxon>
        <taxon>Pseudomonadota</taxon>
        <taxon>Alphaproteobacteria</taxon>
        <taxon>Rickettsiales</taxon>
        <taxon>Candidatus Midichloriaceae</taxon>
        <taxon>Candidatus Aquarickettsia</taxon>
    </lineage>
</organism>
<dbReference type="SUPFAM" id="SSF109604">
    <property type="entry name" value="HD-domain/PDEase-like"/>
    <property type="match status" value="1"/>
</dbReference>
<feature type="transmembrane region" description="Helical" evidence="7">
    <location>
        <begin position="84"/>
        <end position="102"/>
    </location>
</feature>
<dbReference type="EMBL" id="RXFM01000007">
    <property type="protein sequence ID" value="RST71300.1"/>
    <property type="molecule type" value="Genomic_DNA"/>
</dbReference>
<dbReference type="Pfam" id="PF07690">
    <property type="entry name" value="MFS_1"/>
    <property type="match status" value="1"/>
</dbReference>
<dbReference type="InterPro" id="IPR036259">
    <property type="entry name" value="MFS_trans_sf"/>
</dbReference>
<evidence type="ECO:0000256" key="1">
    <source>
        <dbReference type="ARBA" id="ARBA00004429"/>
    </source>
</evidence>
<dbReference type="GO" id="GO:0022857">
    <property type="term" value="F:transmembrane transporter activity"/>
    <property type="evidence" value="ECO:0007669"/>
    <property type="project" value="InterPro"/>
</dbReference>
<evidence type="ECO:0000259" key="8">
    <source>
        <dbReference type="PROSITE" id="PS50850"/>
    </source>
</evidence>
<dbReference type="RefSeq" id="WP_126044277.1">
    <property type="nucleotide sequence ID" value="NZ_RXFM01000007.1"/>
</dbReference>
<protein>
    <submittedName>
        <fullName evidence="9">MFS transporter</fullName>
    </submittedName>
</protein>
<evidence type="ECO:0000256" key="6">
    <source>
        <dbReference type="ARBA" id="ARBA00023136"/>
    </source>
</evidence>
<dbReference type="SUPFAM" id="SSF103473">
    <property type="entry name" value="MFS general substrate transporter"/>
    <property type="match status" value="1"/>
</dbReference>
<comment type="caution">
    <text evidence="9">The sequence shown here is derived from an EMBL/GenBank/DDBJ whole genome shotgun (WGS) entry which is preliminary data.</text>
</comment>
<keyword evidence="2" id="KW-0813">Transport</keyword>
<evidence type="ECO:0000313" key="9">
    <source>
        <dbReference type="EMBL" id="RST71300.1"/>
    </source>
</evidence>
<feature type="transmembrane region" description="Helical" evidence="7">
    <location>
        <begin position="333"/>
        <end position="355"/>
    </location>
</feature>
<dbReference type="PANTHER" id="PTHR43045">
    <property type="entry name" value="SHIKIMATE TRANSPORTER"/>
    <property type="match status" value="1"/>
</dbReference>
<evidence type="ECO:0000256" key="7">
    <source>
        <dbReference type="SAM" id="Phobius"/>
    </source>
</evidence>
<dbReference type="Gene3D" id="1.10.3210.10">
    <property type="entry name" value="Hypothetical protein af1432"/>
    <property type="match status" value="1"/>
</dbReference>
<feature type="transmembrane region" description="Helical" evidence="7">
    <location>
        <begin position="148"/>
        <end position="171"/>
    </location>
</feature>
<dbReference type="Proteomes" id="UP000279470">
    <property type="component" value="Unassembled WGS sequence"/>
</dbReference>
<feature type="transmembrane region" description="Helical" evidence="7">
    <location>
        <begin position="12"/>
        <end position="32"/>
    </location>
</feature>
<evidence type="ECO:0000313" key="10">
    <source>
        <dbReference type="Proteomes" id="UP000279470"/>
    </source>
</evidence>
<dbReference type="InterPro" id="IPR003607">
    <property type="entry name" value="HD/PDEase_dom"/>
</dbReference>
<dbReference type="Gene3D" id="1.20.1250.20">
    <property type="entry name" value="MFS general substrate transporter like domains"/>
    <property type="match status" value="1"/>
</dbReference>
<dbReference type="InterPro" id="IPR020846">
    <property type="entry name" value="MFS_dom"/>
</dbReference>
<feature type="transmembrane region" description="Helical" evidence="7">
    <location>
        <begin position="108"/>
        <end position="128"/>
    </location>
</feature>
<keyword evidence="6 7" id="KW-0472">Membrane</keyword>
<accession>A0A3R9XUB3</accession>